<name>A0A1D9QKD3_SCLS1</name>
<proteinExistence type="predicted"/>
<reference evidence="3" key="1">
    <citation type="journal article" date="2017" name="Genome Biol. Evol.">
        <title>The complete genome sequence of the phytopathogenic fungus Sclerotinia sclerotiorum reveals insights into the genome architecture of broad host range pathogens.</title>
        <authorList>
            <person name="Derbyshire M."/>
            <person name="Denton-Giles M."/>
            <person name="Hegedus D."/>
            <person name="Seifbarghy S."/>
            <person name="Rollins J."/>
            <person name="van Kan J."/>
            <person name="Seidl M.F."/>
            <person name="Faino L."/>
            <person name="Mbengue M."/>
            <person name="Navaud O."/>
            <person name="Raffaele S."/>
            <person name="Hammond-Kosack K."/>
            <person name="Heard S."/>
            <person name="Oliver R."/>
        </authorList>
    </citation>
    <scope>NUCLEOTIDE SEQUENCE [LARGE SCALE GENOMIC DNA]</scope>
    <source>
        <strain evidence="3">ATCC 18683 / 1980 / Ss-1</strain>
    </source>
</reference>
<protein>
    <submittedName>
        <fullName evidence="2">Uncharacterized protein</fullName>
    </submittedName>
</protein>
<evidence type="ECO:0000313" key="2">
    <source>
        <dbReference type="EMBL" id="APA15400.1"/>
    </source>
</evidence>
<feature type="region of interest" description="Disordered" evidence="1">
    <location>
        <begin position="1"/>
        <end position="46"/>
    </location>
</feature>
<feature type="compositionally biased region" description="Polar residues" evidence="1">
    <location>
        <begin position="22"/>
        <end position="46"/>
    </location>
</feature>
<dbReference type="AlphaFoldDB" id="A0A1D9QKD3"/>
<dbReference type="Proteomes" id="UP000177798">
    <property type="component" value="Chromosome 14"/>
</dbReference>
<dbReference type="EMBL" id="CP017827">
    <property type="protein sequence ID" value="APA15400.1"/>
    <property type="molecule type" value="Genomic_DNA"/>
</dbReference>
<dbReference type="OrthoDB" id="2400485at2759"/>
<organism evidence="2 3">
    <name type="scientific">Sclerotinia sclerotiorum (strain ATCC 18683 / 1980 / Ss-1)</name>
    <name type="common">White mold</name>
    <name type="synonym">Whetzelinia sclerotiorum</name>
    <dbReference type="NCBI Taxonomy" id="665079"/>
    <lineage>
        <taxon>Eukaryota</taxon>
        <taxon>Fungi</taxon>
        <taxon>Dikarya</taxon>
        <taxon>Ascomycota</taxon>
        <taxon>Pezizomycotina</taxon>
        <taxon>Leotiomycetes</taxon>
        <taxon>Helotiales</taxon>
        <taxon>Sclerotiniaceae</taxon>
        <taxon>Sclerotinia</taxon>
    </lineage>
</organism>
<dbReference type="PANTHER" id="PTHR34213">
    <property type="entry name" value="NUCLEAR TRANSPORT FACTOR 2 (NTF2) FAMILY PROTEIN"/>
    <property type="match status" value="1"/>
</dbReference>
<accession>A0A1D9QKD3</accession>
<feature type="compositionally biased region" description="Low complexity" evidence="1">
    <location>
        <begin position="1"/>
        <end position="11"/>
    </location>
</feature>
<evidence type="ECO:0000313" key="3">
    <source>
        <dbReference type="Proteomes" id="UP000177798"/>
    </source>
</evidence>
<evidence type="ECO:0000256" key="1">
    <source>
        <dbReference type="SAM" id="MobiDB-lite"/>
    </source>
</evidence>
<dbReference type="VEuPathDB" id="FungiDB:sscle_14g101700"/>
<dbReference type="PANTHER" id="PTHR34213:SF2">
    <property type="entry name" value="NUCLEAR TRANSPORT FACTOR 2 (NTF2) FAMILY PROTEIN"/>
    <property type="match status" value="1"/>
</dbReference>
<gene>
    <name evidence="2" type="ORF">sscle_14g101700</name>
</gene>
<sequence length="200" mass="22148">MSTGHSTTTPATHHEPHPNPIALTSTPSNPNQVNYTPDPSTSIPLSPTRQKVINSITSLYSGSCVEGGTGEMDMRVYAEKAIYDDPWSYVIVMIGLRLRGSGIPMIMASTKTLATEIVKCSDDEIVFKLRQEYKPKLSPKAKSVDSLVSLKLVKEGDEEKVFYHKDMWNEKDYSHEGLGKVFKTLNGDYLTGITRPPKSL</sequence>